<sequence length="430" mass="46979">MNKNQLFTLTAMCGLLTLSSCSQEVINEELAMPNSNLTVITRSTGDAKVAYPVRLYVFDSANKCKAMQTLESAEDVIGIRLVEGAYDVYAIGGADETRYVLPDIDNASMTSVISLQEGQTHGDLMAGHSTVTLSADGSNSLTIGLERKVLQVKSVVIKNVPEEAKAVSIKIAPIYESMLLNGRYQGTNNNSTITLTKQDDNTTWKIESDANFLFPSIDKPTITVSIDNTSYSYTCEKELTANYRFNIEGNFNESPTGAPEVTLTGTITGAVWDGEKEISFDFGDKADDNDNNDKPSTDMPEAGSVYNGCFVLAVDGKNVTILSPTQKNNIYGIAENKKDQEKLAEIINNELAAWDQTISTNWRLMTKEEAKFIRSSITSINQESIGEIFRTDQSYLCIGDGTIYASTQNGFIEGAMAASYLRPVTTITIQ</sequence>
<evidence type="ECO:0000313" key="2">
    <source>
        <dbReference type="Proteomes" id="UP000236735"/>
    </source>
</evidence>
<reference evidence="1 2" key="1">
    <citation type="submission" date="2016-10" db="EMBL/GenBank/DDBJ databases">
        <authorList>
            <person name="de Groot N.N."/>
        </authorList>
    </citation>
    <scope>NUCLEOTIDE SEQUENCE [LARGE SCALE GENOMIC DNA]</scope>
    <source>
        <strain evidence="1 2">AR32</strain>
    </source>
</reference>
<organism evidence="1 2">
    <name type="scientific">Xylanibacter ruminicola</name>
    <name type="common">Prevotella ruminicola</name>
    <dbReference type="NCBI Taxonomy" id="839"/>
    <lineage>
        <taxon>Bacteria</taxon>
        <taxon>Pseudomonadati</taxon>
        <taxon>Bacteroidota</taxon>
        <taxon>Bacteroidia</taxon>
        <taxon>Bacteroidales</taxon>
        <taxon>Prevotellaceae</taxon>
        <taxon>Xylanibacter</taxon>
    </lineage>
</organism>
<dbReference type="AlphaFoldDB" id="A0A1H5V5J0"/>
<dbReference type="EMBL" id="FNUV01000004">
    <property type="protein sequence ID" value="SEF82682.1"/>
    <property type="molecule type" value="Genomic_DNA"/>
</dbReference>
<proteinExistence type="predicted"/>
<protein>
    <recommendedName>
        <fullName evidence="3">Lipoprotein</fullName>
    </recommendedName>
</protein>
<name>A0A1H5V5J0_XYLRU</name>
<evidence type="ECO:0008006" key="3">
    <source>
        <dbReference type="Google" id="ProtNLM"/>
    </source>
</evidence>
<accession>A0A1H5V5J0</accession>
<dbReference type="RefSeq" id="WP_146063136.1">
    <property type="nucleotide sequence ID" value="NZ_FNUV01000004.1"/>
</dbReference>
<evidence type="ECO:0000313" key="1">
    <source>
        <dbReference type="EMBL" id="SEF82682.1"/>
    </source>
</evidence>
<dbReference type="PROSITE" id="PS51257">
    <property type="entry name" value="PROKAR_LIPOPROTEIN"/>
    <property type="match status" value="1"/>
</dbReference>
<dbReference type="Proteomes" id="UP000236735">
    <property type="component" value="Unassembled WGS sequence"/>
</dbReference>
<gene>
    <name evidence="1" type="ORF">SAMN05216354_1762</name>
</gene>